<evidence type="ECO:0000256" key="1">
    <source>
        <dbReference type="SAM" id="MobiDB-lite"/>
    </source>
</evidence>
<evidence type="ECO:0000313" key="2">
    <source>
        <dbReference type="EMBL" id="MCQ8179795.1"/>
    </source>
</evidence>
<feature type="region of interest" description="Disordered" evidence="1">
    <location>
        <begin position="1"/>
        <end position="65"/>
    </location>
</feature>
<dbReference type="RefSeq" id="WP_256609170.1">
    <property type="nucleotide sequence ID" value="NZ_JANIBM010000001.1"/>
</dbReference>
<organism evidence="2 3">
    <name type="scientific">Methylomonas aurea</name>
    <dbReference type="NCBI Taxonomy" id="2952224"/>
    <lineage>
        <taxon>Bacteria</taxon>
        <taxon>Pseudomonadati</taxon>
        <taxon>Pseudomonadota</taxon>
        <taxon>Gammaproteobacteria</taxon>
        <taxon>Methylococcales</taxon>
        <taxon>Methylococcaceae</taxon>
        <taxon>Methylomonas</taxon>
    </lineage>
</organism>
<feature type="compositionally biased region" description="Basic and acidic residues" evidence="1">
    <location>
        <begin position="46"/>
        <end position="65"/>
    </location>
</feature>
<sequence>MPHPHRDSLTADSAVLEEEPSRMQTASDILQRQGEQLTAQPSALRETGRSLRGEIKESGFTERRKQAADVTLAETVEMVREAGYARAAHCPALKTMPGEVLAERQIKVDSYDNREREMHDWLLADVDAEATKLRR</sequence>
<protein>
    <submittedName>
        <fullName evidence="2">Uncharacterized protein</fullName>
    </submittedName>
</protein>
<feature type="compositionally biased region" description="Polar residues" evidence="1">
    <location>
        <begin position="22"/>
        <end position="41"/>
    </location>
</feature>
<gene>
    <name evidence="2" type="ORF">NP603_01620</name>
</gene>
<comment type="caution">
    <text evidence="2">The sequence shown here is derived from an EMBL/GenBank/DDBJ whole genome shotgun (WGS) entry which is preliminary data.</text>
</comment>
<dbReference type="Proteomes" id="UP001524569">
    <property type="component" value="Unassembled WGS sequence"/>
</dbReference>
<evidence type="ECO:0000313" key="3">
    <source>
        <dbReference type="Proteomes" id="UP001524569"/>
    </source>
</evidence>
<accession>A0ABT1UDK6</accession>
<dbReference type="EMBL" id="JANIBM010000001">
    <property type="protein sequence ID" value="MCQ8179795.1"/>
    <property type="molecule type" value="Genomic_DNA"/>
</dbReference>
<reference evidence="2 3" key="1">
    <citation type="submission" date="2022-07" db="EMBL/GenBank/DDBJ databases">
        <title>Methylomonas rivi sp. nov., Methylomonas rosea sp. nov., Methylomonas aureus sp. nov. and Methylomonas subterranea sp. nov., four novel methanotrophs isolated from a freshwater creek and the deep terrestrial subsurface.</title>
        <authorList>
            <person name="Abin C."/>
            <person name="Sankaranarayanan K."/>
            <person name="Garner C."/>
            <person name="Sindelar R."/>
            <person name="Kotary K."/>
            <person name="Garner R."/>
            <person name="Barclay S."/>
            <person name="Lawson P."/>
            <person name="Krumholz L."/>
        </authorList>
    </citation>
    <scope>NUCLEOTIDE SEQUENCE [LARGE SCALE GENOMIC DNA]</scope>
    <source>
        <strain evidence="2 3">SURF-1</strain>
    </source>
</reference>
<proteinExistence type="predicted"/>
<keyword evidence="3" id="KW-1185">Reference proteome</keyword>
<name>A0ABT1UDK6_9GAMM</name>